<dbReference type="InterPro" id="IPR021104">
    <property type="entry name" value="KfrA_DNA-bd_N"/>
</dbReference>
<feature type="coiled-coil region" evidence="1">
    <location>
        <begin position="92"/>
        <end position="193"/>
    </location>
</feature>
<evidence type="ECO:0000259" key="3">
    <source>
        <dbReference type="Pfam" id="PF11740"/>
    </source>
</evidence>
<organism evidence="4 5">
    <name type="scientific">Ectopseudomonas oleovorans</name>
    <name type="common">Pseudomonas oleovorans</name>
    <dbReference type="NCBI Taxonomy" id="301"/>
    <lineage>
        <taxon>Bacteria</taxon>
        <taxon>Pseudomonadati</taxon>
        <taxon>Pseudomonadota</taxon>
        <taxon>Gammaproteobacteria</taxon>
        <taxon>Pseudomonadales</taxon>
        <taxon>Pseudomonadaceae</taxon>
        <taxon>Ectopseudomonas</taxon>
    </lineage>
</organism>
<accession>A0AA42QCR1</accession>
<dbReference type="EMBL" id="JAOCJE010000001">
    <property type="protein sequence ID" value="MDH1341347.1"/>
    <property type="molecule type" value="Genomic_DNA"/>
</dbReference>
<protein>
    <submittedName>
        <fullName evidence="4">DNA-binding protein</fullName>
    </submittedName>
</protein>
<evidence type="ECO:0000313" key="5">
    <source>
        <dbReference type="Proteomes" id="UP001161697"/>
    </source>
</evidence>
<dbReference type="Pfam" id="PF11740">
    <property type="entry name" value="KfrA_N"/>
    <property type="match status" value="1"/>
</dbReference>
<evidence type="ECO:0000313" key="4">
    <source>
        <dbReference type="EMBL" id="MDH1341347.1"/>
    </source>
</evidence>
<sequence>MAVGVPEEAVFAAADAVLERGERPTVERVRQELGRGSPARVGALLDQWWERLAQRLRGETRLPALPAEVSQAFVAVWQQAMLLADGVAEQAMAEHRAVLEAERLRVAAVENEIRQAGAQARQQEAAAQAAQHTAETRLADLELLLAQRQAQLEDQQSRCAELANERKAALQEASTLRQELQAAQQQLAQERKATATYVQGVEDRAHREVDRAREEARVTAAQLRSAGKQQEQLRQRLDDVLEQLSQAQQLAAAESARATTLAQQLAKPVRAKRISTKPAKRAKKRTRSTNTTY</sequence>
<dbReference type="AlphaFoldDB" id="A0AA42QCR1"/>
<dbReference type="Proteomes" id="UP001161697">
    <property type="component" value="Unassembled WGS sequence"/>
</dbReference>
<feature type="region of interest" description="Disordered" evidence="2">
    <location>
        <begin position="263"/>
        <end position="293"/>
    </location>
</feature>
<comment type="caution">
    <text evidence="4">The sequence shown here is derived from an EMBL/GenBank/DDBJ whole genome shotgun (WGS) entry which is preliminary data.</text>
</comment>
<name>A0AA42QCR1_ECTOL</name>
<proteinExistence type="predicted"/>
<dbReference type="GO" id="GO:0003677">
    <property type="term" value="F:DNA binding"/>
    <property type="evidence" value="ECO:0007669"/>
    <property type="project" value="UniProtKB-KW"/>
</dbReference>
<feature type="compositionally biased region" description="Basic residues" evidence="2">
    <location>
        <begin position="269"/>
        <end position="287"/>
    </location>
</feature>
<dbReference type="RefSeq" id="WP_279534899.1">
    <property type="nucleotide sequence ID" value="NZ_CP104579.1"/>
</dbReference>
<evidence type="ECO:0000256" key="1">
    <source>
        <dbReference type="SAM" id="Coils"/>
    </source>
</evidence>
<keyword evidence="1" id="KW-0175">Coiled coil</keyword>
<keyword evidence="4" id="KW-0238">DNA-binding</keyword>
<gene>
    <name evidence="4" type="ORF">N5J11_19550</name>
</gene>
<evidence type="ECO:0000256" key="2">
    <source>
        <dbReference type="SAM" id="MobiDB-lite"/>
    </source>
</evidence>
<feature type="domain" description="KfrA N-terminal DNA-binding" evidence="3">
    <location>
        <begin position="7"/>
        <end position="127"/>
    </location>
</feature>
<feature type="coiled-coil region" evidence="1">
    <location>
        <begin position="223"/>
        <end position="257"/>
    </location>
</feature>
<reference evidence="4" key="1">
    <citation type="submission" date="2022-09" db="EMBL/GenBank/DDBJ databases">
        <title>Intensive care unit water sources are persistently colonized with multi-drug resistant bacteria and are the site of extensive horizontal gene transfer of antibiotic resistance genes.</title>
        <authorList>
            <person name="Diorio-Toth L."/>
        </authorList>
    </citation>
    <scope>NUCLEOTIDE SEQUENCE</scope>
    <source>
        <strain evidence="4">GD03704</strain>
    </source>
</reference>